<reference evidence="2 3" key="1">
    <citation type="submission" date="2023-07" db="EMBL/GenBank/DDBJ databases">
        <title>Sorghum-associated microbial communities from plants grown in Nebraska, USA.</title>
        <authorList>
            <person name="Schachtman D."/>
        </authorList>
    </citation>
    <scope>NUCLEOTIDE SEQUENCE [LARGE SCALE GENOMIC DNA]</scope>
    <source>
        <strain evidence="2 3">DS1316</strain>
    </source>
</reference>
<dbReference type="GO" id="GO:0003677">
    <property type="term" value="F:DNA binding"/>
    <property type="evidence" value="ECO:0007669"/>
    <property type="project" value="UniProtKB-KW"/>
</dbReference>
<gene>
    <name evidence="2" type="ORF">J2804_004858</name>
</gene>
<sequence>MFWDLRSDIAYKCSLWDTKIEFLRWFVALEIQILDHDLSLTGYNKDEMMKIEALGLQMTNLADVSDMLRAIRRETRLSQEELARRAGVARTTVARMETLAKNDMSVSVLVRLLEAAGYDLKVVAHGHARTLEDILAEQRMPDQNS</sequence>
<dbReference type="InterPro" id="IPR010982">
    <property type="entry name" value="Lambda_DNA-bd_dom_sf"/>
</dbReference>
<evidence type="ECO:0000313" key="2">
    <source>
        <dbReference type="EMBL" id="MDR6411428.1"/>
    </source>
</evidence>
<dbReference type="SMART" id="SM00530">
    <property type="entry name" value="HTH_XRE"/>
    <property type="match status" value="1"/>
</dbReference>
<dbReference type="SUPFAM" id="SSF47413">
    <property type="entry name" value="lambda repressor-like DNA-binding domains"/>
    <property type="match status" value="1"/>
</dbReference>
<comment type="caution">
    <text evidence="2">The sequence shown here is derived from an EMBL/GenBank/DDBJ whole genome shotgun (WGS) entry which is preliminary data.</text>
</comment>
<keyword evidence="2" id="KW-0238">DNA-binding</keyword>
<evidence type="ECO:0000259" key="1">
    <source>
        <dbReference type="PROSITE" id="PS50943"/>
    </source>
</evidence>
<dbReference type="Gene3D" id="1.10.260.40">
    <property type="entry name" value="lambda repressor-like DNA-binding domains"/>
    <property type="match status" value="1"/>
</dbReference>
<dbReference type="InterPro" id="IPR001387">
    <property type="entry name" value="Cro/C1-type_HTH"/>
</dbReference>
<dbReference type="Proteomes" id="UP001264340">
    <property type="component" value="Unassembled WGS sequence"/>
</dbReference>
<proteinExistence type="predicted"/>
<protein>
    <submittedName>
        <fullName evidence="2">DNA-binding XRE family transcriptional regulator</fullName>
    </submittedName>
</protein>
<dbReference type="CDD" id="cd00093">
    <property type="entry name" value="HTH_XRE"/>
    <property type="match status" value="1"/>
</dbReference>
<dbReference type="EMBL" id="JAVDRP010000011">
    <property type="protein sequence ID" value="MDR6411428.1"/>
    <property type="molecule type" value="Genomic_DNA"/>
</dbReference>
<accession>A0ABU1LXF5</accession>
<dbReference type="PROSITE" id="PS50943">
    <property type="entry name" value="HTH_CROC1"/>
    <property type="match status" value="1"/>
</dbReference>
<feature type="domain" description="HTH cro/C1-type" evidence="1">
    <location>
        <begin position="68"/>
        <end position="123"/>
    </location>
</feature>
<keyword evidence="3" id="KW-1185">Reference proteome</keyword>
<organism evidence="2 3">
    <name type="scientific">Paraburkholderia terricola</name>
    <dbReference type="NCBI Taxonomy" id="169427"/>
    <lineage>
        <taxon>Bacteria</taxon>
        <taxon>Pseudomonadati</taxon>
        <taxon>Pseudomonadota</taxon>
        <taxon>Betaproteobacteria</taxon>
        <taxon>Burkholderiales</taxon>
        <taxon>Burkholderiaceae</taxon>
        <taxon>Paraburkholderia</taxon>
    </lineage>
</organism>
<name>A0ABU1LXF5_9BURK</name>
<dbReference type="Pfam" id="PF13560">
    <property type="entry name" value="HTH_31"/>
    <property type="match status" value="1"/>
</dbReference>
<evidence type="ECO:0000313" key="3">
    <source>
        <dbReference type="Proteomes" id="UP001264340"/>
    </source>
</evidence>